<keyword evidence="3" id="KW-1185">Reference proteome</keyword>
<feature type="transmembrane region" description="Helical" evidence="1">
    <location>
        <begin position="65"/>
        <end position="89"/>
    </location>
</feature>
<feature type="transmembrane region" description="Helical" evidence="1">
    <location>
        <begin position="101"/>
        <end position="121"/>
    </location>
</feature>
<proteinExistence type="predicted"/>
<dbReference type="GO" id="GO:0016740">
    <property type="term" value="F:transferase activity"/>
    <property type="evidence" value="ECO:0007669"/>
    <property type="project" value="UniProtKB-KW"/>
</dbReference>
<evidence type="ECO:0000256" key="1">
    <source>
        <dbReference type="SAM" id="Phobius"/>
    </source>
</evidence>
<name>A0A2M8WKK2_9RHOB</name>
<organism evidence="2 3">
    <name type="scientific">Yoonia maricola</name>
    <dbReference type="NCBI Taxonomy" id="420999"/>
    <lineage>
        <taxon>Bacteria</taxon>
        <taxon>Pseudomonadati</taxon>
        <taxon>Pseudomonadota</taxon>
        <taxon>Alphaproteobacteria</taxon>
        <taxon>Rhodobacterales</taxon>
        <taxon>Paracoccaceae</taxon>
        <taxon>Yoonia</taxon>
    </lineage>
</organism>
<dbReference type="AlphaFoldDB" id="A0A2M8WKK2"/>
<protein>
    <submittedName>
        <fullName evidence="2">Sulfotransferase family protein</fullName>
    </submittedName>
</protein>
<dbReference type="Proteomes" id="UP000228531">
    <property type="component" value="Unassembled WGS sequence"/>
</dbReference>
<dbReference type="OrthoDB" id="9777890at2"/>
<dbReference type="InterPro" id="IPR027417">
    <property type="entry name" value="P-loop_NTPase"/>
</dbReference>
<evidence type="ECO:0000313" key="2">
    <source>
        <dbReference type="EMBL" id="PJI91462.1"/>
    </source>
</evidence>
<accession>A0A2M8WKK2</accession>
<sequence length="496" mass="54888">MSVAALLLGLFAFILVLRVFNAAQVASDVIETTQGAIGMMANTDITDADKEKHMRRASIKLLGRFFWIASIGVMALAASGVLVWGGSLLGLYSLERAIEVALGWPFILGSCIVAIAVWVGLDRMKRTPASEVVERDDVPYNKLDIALHDFAFASPRRQRTLGKLESRIFKRRIDIEQAKRPIFVTSLPRAGTTIMLEVLASLPQFASATYRHMPFTLSPLLWGGFSGAFRKPGEKAERAHGDGIEVGFDSPEAFEEMLWMAFWPEHYGKDRITPWTADAEKPEFETFFRTHMAKIVATKSGAARYLSKNNANIARLGLIQRMFPDACVIVPVRNPRAQVQSLMRQHQRFSDLHAREPFARRYMEGIGHLEFGEALRPIAFDGTPHDPDMANSPAFWLDYWIAAYEHILATAGPSVVIVDHDALCAEPARFLPQLAKAMQLDHQAALTAMGATFRAPGPVPDLTGVTSTQLQRADNLHAELCRLSIGAALSKQGYIS</sequence>
<dbReference type="Pfam" id="PF13469">
    <property type="entry name" value="Sulfotransfer_3"/>
    <property type="match status" value="1"/>
</dbReference>
<gene>
    <name evidence="2" type="ORF">BC777_0290</name>
</gene>
<dbReference type="EMBL" id="PGTY01000001">
    <property type="protein sequence ID" value="PJI91462.1"/>
    <property type="molecule type" value="Genomic_DNA"/>
</dbReference>
<dbReference type="RefSeq" id="WP_100366383.1">
    <property type="nucleotide sequence ID" value="NZ_PGTY01000001.1"/>
</dbReference>
<keyword evidence="1" id="KW-0472">Membrane</keyword>
<dbReference type="Gene3D" id="3.40.50.300">
    <property type="entry name" value="P-loop containing nucleotide triphosphate hydrolases"/>
    <property type="match status" value="1"/>
</dbReference>
<reference evidence="2 3" key="1">
    <citation type="submission" date="2017-11" db="EMBL/GenBank/DDBJ databases">
        <title>Genomic Encyclopedia of Archaeal and Bacterial Type Strains, Phase II (KMG-II): From Individual Species to Whole Genera.</title>
        <authorList>
            <person name="Goeker M."/>
        </authorList>
    </citation>
    <scope>NUCLEOTIDE SEQUENCE [LARGE SCALE GENOMIC DNA]</scope>
    <source>
        <strain evidence="2 3">DSM 29128</strain>
    </source>
</reference>
<keyword evidence="2" id="KW-0808">Transferase</keyword>
<keyword evidence="1" id="KW-1133">Transmembrane helix</keyword>
<keyword evidence="1" id="KW-0812">Transmembrane</keyword>
<dbReference type="SUPFAM" id="SSF52540">
    <property type="entry name" value="P-loop containing nucleoside triphosphate hydrolases"/>
    <property type="match status" value="1"/>
</dbReference>
<evidence type="ECO:0000313" key="3">
    <source>
        <dbReference type="Proteomes" id="UP000228531"/>
    </source>
</evidence>
<comment type="caution">
    <text evidence="2">The sequence shown here is derived from an EMBL/GenBank/DDBJ whole genome shotgun (WGS) entry which is preliminary data.</text>
</comment>